<dbReference type="PRINTS" id="PR00507">
    <property type="entry name" value="N12N6MTFRASE"/>
</dbReference>
<proteinExistence type="predicted"/>
<dbReference type="GO" id="GO:0008170">
    <property type="term" value="F:N-methyltransferase activity"/>
    <property type="evidence" value="ECO:0007669"/>
    <property type="project" value="InterPro"/>
</dbReference>
<dbReference type="Pfam" id="PF02384">
    <property type="entry name" value="N6_Mtase"/>
    <property type="match status" value="1"/>
</dbReference>
<evidence type="ECO:0000259" key="2">
    <source>
        <dbReference type="Pfam" id="PF21106"/>
    </source>
</evidence>
<dbReference type="PIRSF" id="PIRSF026567">
    <property type="entry name" value="Adenine_mtase_bact_prd"/>
    <property type="match status" value="1"/>
</dbReference>
<dbReference type="Proteomes" id="UP000029844">
    <property type="component" value="Unassembled WGS sequence"/>
</dbReference>
<dbReference type="STRING" id="1552123.EP57_14660"/>
<dbReference type="Gene3D" id="3.40.50.150">
    <property type="entry name" value="Vaccinia Virus protein VP39"/>
    <property type="match status" value="1"/>
</dbReference>
<dbReference type="SUPFAM" id="SSF53335">
    <property type="entry name" value="S-adenosyl-L-methionine-dependent methyltransferases"/>
    <property type="match status" value="1"/>
</dbReference>
<comment type="caution">
    <text evidence="3">The sequence shown here is derived from an EMBL/GenBank/DDBJ whole genome shotgun (WGS) entry which is preliminary data.</text>
</comment>
<evidence type="ECO:0000313" key="4">
    <source>
        <dbReference type="Proteomes" id="UP000029844"/>
    </source>
</evidence>
<evidence type="ECO:0000259" key="1">
    <source>
        <dbReference type="Pfam" id="PF02384"/>
    </source>
</evidence>
<dbReference type="InterPro" id="IPR052933">
    <property type="entry name" value="DNA_Protect_Modify"/>
</dbReference>
<dbReference type="PANTHER" id="PTHR41313">
    <property type="entry name" value="ADENINE-SPECIFIC METHYLTRANSFERASE"/>
    <property type="match status" value="1"/>
</dbReference>
<dbReference type="InterPro" id="IPR003356">
    <property type="entry name" value="DNA_methylase_A-5"/>
</dbReference>
<dbReference type="AlphaFoldDB" id="A0A099VXY1"/>
<accession>A0A099VXY1</accession>
<sequence>MTNATVEELFRVLDDTAIIIQNALEMSYLEAVYETGENLFQKEVLQKDELSAEAVLNLEERYGSIQLDEFAKEDIRKSYQLALLKGMKHGIQVNHQMTPDSIGFILGYLVDKAFSGAKQIRLLDPACGTGNLIATIVNQLEGKLELDATGVDVDDLLISLAYVGADLERLPINLLHQDGLGNLLVDPVDVVVSDLPVGYYPNDTRAAEFELHREDGHSFAHYLFIEQGMRYTKAGGYLFFLVPSAMFGTADFAKVDRFIKKHGHIQGIIQLPETLFASESARKSILILQKAADNVVPPKEVLLANLPNLNEPKATANVLAKIENWFNENK</sequence>
<name>A0A099VXY1_9LIST</name>
<reference evidence="3 4" key="1">
    <citation type="submission" date="2014-05" db="EMBL/GenBank/DDBJ databases">
        <title>Novel Listeriaceae from food processing environments.</title>
        <authorList>
            <person name="den Bakker H.C."/>
        </authorList>
    </citation>
    <scope>NUCLEOTIDE SEQUENCE [LARGE SCALE GENOMIC DNA]</scope>
    <source>
        <strain evidence="3 4">FSL A5-0281</strain>
    </source>
</reference>
<protein>
    <submittedName>
        <fullName evidence="3">Uncharacterized protein</fullName>
    </submittedName>
</protein>
<gene>
    <name evidence="3" type="ORF">EP57_14660</name>
</gene>
<dbReference type="EMBL" id="JNFA01000029">
    <property type="protein sequence ID" value="KGL38409.1"/>
    <property type="molecule type" value="Genomic_DNA"/>
</dbReference>
<feature type="domain" description="DNA methylase adenine-specific" evidence="1">
    <location>
        <begin position="117"/>
        <end position="321"/>
    </location>
</feature>
<dbReference type="Pfam" id="PF21106">
    <property type="entry name" value="YtxK_like"/>
    <property type="match status" value="1"/>
</dbReference>
<dbReference type="RefSeq" id="WP_036087760.1">
    <property type="nucleotide sequence ID" value="NZ_CBCSHQ010000007.1"/>
</dbReference>
<dbReference type="InterPro" id="IPR029063">
    <property type="entry name" value="SAM-dependent_MTases_sf"/>
</dbReference>
<evidence type="ECO:0000313" key="3">
    <source>
        <dbReference type="EMBL" id="KGL38409.1"/>
    </source>
</evidence>
<dbReference type="InterPro" id="IPR016843">
    <property type="entry name" value="S-AdoMet-dep_Ade-MeTrfase_prd"/>
</dbReference>
<dbReference type="eggNOG" id="COG0827">
    <property type="taxonomic scope" value="Bacteria"/>
</dbReference>
<dbReference type="GeneID" id="58718582"/>
<keyword evidence="4" id="KW-1185">Reference proteome</keyword>
<dbReference type="InterPro" id="IPR048375">
    <property type="entry name" value="YtxK-like_N"/>
</dbReference>
<dbReference type="Gene3D" id="1.10.150.470">
    <property type="match status" value="1"/>
</dbReference>
<feature type="domain" description="YtxK-like N-terminal helical" evidence="2">
    <location>
        <begin position="7"/>
        <end position="87"/>
    </location>
</feature>
<dbReference type="GO" id="GO:0003677">
    <property type="term" value="F:DNA binding"/>
    <property type="evidence" value="ECO:0007669"/>
    <property type="project" value="InterPro"/>
</dbReference>
<organism evidence="3 4">
    <name type="scientific">Listeria booriae</name>
    <dbReference type="NCBI Taxonomy" id="1552123"/>
    <lineage>
        <taxon>Bacteria</taxon>
        <taxon>Bacillati</taxon>
        <taxon>Bacillota</taxon>
        <taxon>Bacilli</taxon>
        <taxon>Bacillales</taxon>
        <taxon>Listeriaceae</taxon>
        <taxon>Listeria</taxon>
    </lineage>
</organism>
<dbReference type="PANTHER" id="PTHR41313:SF1">
    <property type="entry name" value="DNA METHYLASE ADENINE-SPECIFIC DOMAIN-CONTAINING PROTEIN"/>
    <property type="match status" value="1"/>
</dbReference>